<dbReference type="AlphaFoldDB" id="A0A3A9YPQ1"/>
<keyword evidence="1" id="KW-0805">Transcription regulation</keyword>
<dbReference type="SMART" id="SM00347">
    <property type="entry name" value="HTH_MARR"/>
    <property type="match status" value="1"/>
</dbReference>
<proteinExistence type="predicted"/>
<dbReference type="OrthoDB" id="3628964at2"/>
<keyword evidence="2" id="KW-0238">DNA-binding</keyword>
<dbReference type="InterPro" id="IPR036388">
    <property type="entry name" value="WH-like_DNA-bd_sf"/>
</dbReference>
<keyword evidence="6" id="KW-1185">Reference proteome</keyword>
<evidence type="ECO:0000259" key="4">
    <source>
        <dbReference type="PROSITE" id="PS50995"/>
    </source>
</evidence>
<dbReference type="GO" id="GO:0003677">
    <property type="term" value="F:DNA binding"/>
    <property type="evidence" value="ECO:0007669"/>
    <property type="project" value="UniProtKB-KW"/>
</dbReference>
<dbReference type="PROSITE" id="PS01117">
    <property type="entry name" value="HTH_MARR_1"/>
    <property type="match status" value="1"/>
</dbReference>
<dbReference type="EMBL" id="RBAL01000020">
    <property type="protein sequence ID" value="RKN37983.1"/>
    <property type="molecule type" value="Genomic_DNA"/>
</dbReference>
<dbReference type="InterPro" id="IPR000835">
    <property type="entry name" value="HTH_MarR-typ"/>
</dbReference>
<evidence type="ECO:0000256" key="2">
    <source>
        <dbReference type="ARBA" id="ARBA00023125"/>
    </source>
</evidence>
<evidence type="ECO:0000313" key="6">
    <source>
        <dbReference type="Proteomes" id="UP000272474"/>
    </source>
</evidence>
<reference evidence="5 6" key="1">
    <citation type="journal article" date="2014" name="Int. J. Syst. Evol. Microbiol.">
        <title>Streptomyces hoynatensis sp. nov., isolated from deep marine sediment.</title>
        <authorList>
            <person name="Veyisoglu A."/>
            <person name="Sahin N."/>
        </authorList>
    </citation>
    <scope>NUCLEOTIDE SEQUENCE [LARGE SCALE GENOMIC DNA]</scope>
    <source>
        <strain evidence="5 6">KCTC 29097</strain>
    </source>
</reference>
<dbReference type="Proteomes" id="UP000272474">
    <property type="component" value="Unassembled WGS sequence"/>
</dbReference>
<evidence type="ECO:0000256" key="1">
    <source>
        <dbReference type="ARBA" id="ARBA00023015"/>
    </source>
</evidence>
<dbReference type="Pfam" id="PF01047">
    <property type="entry name" value="MarR"/>
    <property type="match status" value="1"/>
</dbReference>
<dbReference type="InterPro" id="IPR052526">
    <property type="entry name" value="HTH-type_Bedaq_tolerance"/>
</dbReference>
<feature type="domain" description="HTH marR-type" evidence="4">
    <location>
        <begin position="17"/>
        <end position="145"/>
    </location>
</feature>
<accession>A0A3A9YPQ1</accession>
<organism evidence="5 6">
    <name type="scientific">Streptomyces hoynatensis</name>
    <dbReference type="NCBI Taxonomy" id="1141874"/>
    <lineage>
        <taxon>Bacteria</taxon>
        <taxon>Bacillati</taxon>
        <taxon>Actinomycetota</taxon>
        <taxon>Actinomycetes</taxon>
        <taxon>Kitasatosporales</taxon>
        <taxon>Streptomycetaceae</taxon>
        <taxon>Streptomyces</taxon>
    </lineage>
</organism>
<protein>
    <submittedName>
        <fullName evidence="5">MarR family transcriptional regulator</fullName>
    </submittedName>
</protein>
<dbReference type="SUPFAM" id="SSF46785">
    <property type="entry name" value="Winged helix' DNA-binding domain"/>
    <property type="match status" value="1"/>
</dbReference>
<name>A0A3A9YPQ1_9ACTN</name>
<dbReference type="Gene3D" id="1.10.10.10">
    <property type="entry name" value="Winged helix-like DNA-binding domain superfamily/Winged helix DNA-binding domain"/>
    <property type="match status" value="1"/>
</dbReference>
<sequence length="149" mass="16038">MASGETPEPAPSIAAAAAELRRGVSRLGRRLRAERRPEALSTNKISILGLLYARGPSTPGDLAAADRQRPQSLTRVFAQLERDGLITRAPDPGDRRQSVLALTAAGREAFAADMAQRDAWLASALAVLNETEREVLRLAARLMDRLAEG</sequence>
<dbReference type="GO" id="GO:0003700">
    <property type="term" value="F:DNA-binding transcription factor activity"/>
    <property type="evidence" value="ECO:0007669"/>
    <property type="project" value="InterPro"/>
</dbReference>
<gene>
    <name evidence="5" type="ORF">D7294_25660</name>
</gene>
<dbReference type="InterPro" id="IPR023187">
    <property type="entry name" value="Tscrpt_reg_MarR-type_CS"/>
</dbReference>
<dbReference type="PROSITE" id="PS50995">
    <property type="entry name" value="HTH_MARR_2"/>
    <property type="match status" value="1"/>
</dbReference>
<keyword evidence="3" id="KW-0804">Transcription</keyword>
<dbReference type="PANTHER" id="PTHR39515:SF2">
    <property type="entry name" value="HTH-TYPE TRANSCRIPTIONAL REGULATOR RV0880"/>
    <property type="match status" value="1"/>
</dbReference>
<evidence type="ECO:0000313" key="5">
    <source>
        <dbReference type="EMBL" id="RKN37983.1"/>
    </source>
</evidence>
<dbReference type="RefSeq" id="WP_120683837.1">
    <property type="nucleotide sequence ID" value="NZ_RBAL01000020.1"/>
</dbReference>
<dbReference type="InterPro" id="IPR036390">
    <property type="entry name" value="WH_DNA-bd_sf"/>
</dbReference>
<evidence type="ECO:0000256" key="3">
    <source>
        <dbReference type="ARBA" id="ARBA00023163"/>
    </source>
</evidence>
<dbReference type="PANTHER" id="PTHR39515">
    <property type="entry name" value="CONSERVED PROTEIN"/>
    <property type="match status" value="1"/>
</dbReference>
<comment type="caution">
    <text evidence="5">The sequence shown here is derived from an EMBL/GenBank/DDBJ whole genome shotgun (WGS) entry which is preliminary data.</text>
</comment>